<keyword evidence="6" id="KW-1185">Reference proteome</keyword>
<accession>A0A1X3DFM1</accession>
<dbReference type="GO" id="GO:0003700">
    <property type="term" value="F:DNA-binding transcription factor activity"/>
    <property type="evidence" value="ECO:0007669"/>
    <property type="project" value="InterPro"/>
</dbReference>
<dbReference type="SUPFAM" id="SSF46785">
    <property type="entry name" value="Winged helix' DNA-binding domain"/>
    <property type="match status" value="1"/>
</dbReference>
<dbReference type="Proteomes" id="UP000193118">
    <property type="component" value="Unassembled WGS sequence"/>
</dbReference>
<dbReference type="AlphaFoldDB" id="A0A1X3DFM1"/>
<dbReference type="PANTHER" id="PTHR33154:SF33">
    <property type="entry name" value="TRANSCRIPTIONAL REPRESSOR SDPR"/>
    <property type="match status" value="1"/>
</dbReference>
<evidence type="ECO:0000313" key="6">
    <source>
        <dbReference type="Proteomes" id="UP000193118"/>
    </source>
</evidence>
<dbReference type="OrthoDB" id="5296924at2"/>
<dbReference type="EMBL" id="MTBO01000002">
    <property type="protein sequence ID" value="OSI18606.1"/>
    <property type="molecule type" value="Genomic_DNA"/>
</dbReference>
<evidence type="ECO:0000256" key="3">
    <source>
        <dbReference type="ARBA" id="ARBA00023163"/>
    </source>
</evidence>
<dbReference type="STRING" id="194197.BWD09_02245"/>
<keyword evidence="1" id="KW-0805">Transcription regulation</keyword>
<dbReference type="InterPro" id="IPR011991">
    <property type="entry name" value="ArsR-like_HTH"/>
</dbReference>
<reference evidence="6" key="1">
    <citation type="submission" date="2017-01" db="EMBL/GenBank/DDBJ databases">
        <authorList>
            <person name="Wolfgang W.J."/>
            <person name="Cole J."/>
            <person name="Wroblewski D."/>
            <person name="Mcginnis J."/>
            <person name="Musser K.A."/>
        </authorList>
    </citation>
    <scope>NUCLEOTIDE SEQUENCE [LARGE SCALE GENOMIC DNA]</scope>
    <source>
        <strain evidence="6">DSM 19151</strain>
    </source>
</reference>
<dbReference type="GeneID" id="94579815"/>
<keyword evidence="2" id="KW-0238">DNA-binding</keyword>
<organism evidence="5 6">
    <name type="scientific">Neisseria dentiae</name>
    <dbReference type="NCBI Taxonomy" id="194197"/>
    <lineage>
        <taxon>Bacteria</taxon>
        <taxon>Pseudomonadati</taxon>
        <taxon>Pseudomonadota</taxon>
        <taxon>Betaproteobacteria</taxon>
        <taxon>Neisseriales</taxon>
        <taxon>Neisseriaceae</taxon>
        <taxon>Neisseria</taxon>
    </lineage>
</organism>
<dbReference type="InterPro" id="IPR036390">
    <property type="entry name" value="WH_DNA-bd_sf"/>
</dbReference>
<evidence type="ECO:0000313" key="5">
    <source>
        <dbReference type="EMBL" id="OSI18606.1"/>
    </source>
</evidence>
<dbReference type="InterPro" id="IPR001845">
    <property type="entry name" value="HTH_ArsR_DNA-bd_dom"/>
</dbReference>
<keyword evidence="3" id="KW-0804">Transcription</keyword>
<dbReference type="InterPro" id="IPR036388">
    <property type="entry name" value="WH-like_DNA-bd_sf"/>
</dbReference>
<dbReference type="Gene3D" id="1.10.10.10">
    <property type="entry name" value="Winged helix-like DNA-binding domain superfamily/Winged helix DNA-binding domain"/>
    <property type="match status" value="1"/>
</dbReference>
<dbReference type="RefSeq" id="WP_085365107.1">
    <property type="nucleotide sequence ID" value="NZ_CAUJPZ010000001.1"/>
</dbReference>
<feature type="domain" description="HTH arsR-type" evidence="4">
    <location>
        <begin position="1"/>
        <end position="109"/>
    </location>
</feature>
<protein>
    <submittedName>
        <fullName evidence="5">Transcriptional regulator</fullName>
    </submittedName>
</protein>
<sequence>MNTIEVLKALSNEHRLQMLQWLKNPYGHFAAERLNNQEMLQASGEAFDGWVCVGMITEKSGLAQSVVSGYLSTLKQAGLIESRRVGKWTYYRYLPQGVAGLIEALQKNL</sequence>
<evidence type="ECO:0000256" key="2">
    <source>
        <dbReference type="ARBA" id="ARBA00023125"/>
    </source>
</evidence>
<name>A0A1X3DFM1_9NEIS</name>
<dbReference type="PROSITE" id="PS50987">
    <property type="entry name" value="HTH_ARSR_2"/>
    <property type="match status" value="1"/>
</dbReference>
<dbReference type="GO" id="GO:0003677">
    <property type="term" value="F:DNA binding"/>
    <property type="evidence" value="ECO:0007669"/>
    <property type="project" value="UniProtKB-KW"/>
</dbReference>
<dbReference type="CDD" id="cd00090">
    <property type="entry name" value="HTH_ARSR"/>
    <property type="match status" value="1"/>
</dbReference>
<dbReference type="InterPro" id="IPR051081">
    <property type="entry name" value="HTH_MetalResp_TranReg"/>
</dbReference>
<gene>
    <name evidence="5" type="ORF">BWD09_02245</name>
</gene>
<comment type="caution">
    <text evidence="5">The sequence shown here is derived from an EMBL/GenBank/DDBJ whole genome shotgun (WGS) entry which is preliminary data.</text>
</comment>
<dbReference type="PANTHER" id="PTHR33154">
    <property type="entry name" value="TRANSCRIPTIONAL REGULATOR, ARSR FAMILY"/>
    <property type="match status" value="1"/>
</dbReference>
<evidence type="ECO:0000256" key="1">
    <source>
        <dbReference type="ARBA" id="ARBA00023015"/>
    </source>
</evidence>
<dbReference type="SMART" id="SM00418">
    <property type="entry name" value="HTH_ARSR"/>
    <property type="match status" value="1"/>
</dbReference>
<proteinExistence type="predicted"/>
<evidence type="ECO:0000259" key="4">
    <source>
        <dbReference type="PROSITE" id="PS50987"/>
    </source>
</evidence>